<dbReference type="EMBL" id="JBHRSV010000001">
    <property type="protein sequence ID" value="MFC2924548.1"/>
    <property type="molecule type" value="Genomic_DNA"/>
</dbReference>
<comment type="caution">
    <text evidence="18">The sequence shown here is derived from an EMBL/GenBank/DDBJ whole genome shotgun (WGS) entry which is preliminary data.</text>
</comment>
<evidence type="ECO:0000256" key="13">
    <source>
        <dbReference type="ARBA" id="ARBA00025634"/>
    </source>
</evidence>
<evidence type="ECO:0000256" key="9">
    <source>
        <dbReference type="ARBA" id="ARBA00022822"/>
    </source>
</evidence>
<evidence type="ECO:0000256" key="3">
    <source>
        <dbReference type="ARBA" id="ARBA00009562"/>
    </source>
</evidence>
<comment type="pathway">
    <text evidence="2 15">Amino-acid biosynthesis; L-tryptophan biosynthesis; L-tryptophan from chorismate: step 1/5.</text>
</comment>
<keyword evidence="10 15" id="KW-0460">Magnesium</keyword>
<dbReference type="EC" id="4.1.3.27" evidence="5 15"/>
<dbReference type="RefSeq" id="WP_380213809.1">
    <property type="nucleotide sequence ID" value="NZ_JBHRSV010000001.1"/>
</dbReference>
<organism evidence="18 19">
    <name type="scientific">Hyphobacterium vulgare</name>
    <dbReference type="NCBI Taxonomy" id="1736751"/>
    <lineage>
        <taxon>Bacteria</taxon>
        <taxon>Pseudomonadati</taxon>
        <taxon>Pseudomonadota</taxon>
        <taxon>Alphaproteobacteria</taxon>
        <taxon>Maricaulales</taxon>
        <taxon>Maricaulaceae</taxon>
        <taxon>Hyphobacterium</taxon>
    </lineage>
</organism>
<dbReference type="InterPro" id="IPR005256">
    <property type="entry name" value="Anth_synth_I_PabB"/>
</dbReference>
<evidence type="ECO:0000256" key="14">
    <source>
        <dbReference type="ARBA" id="ARBA00047683"/>
    </source>
</evidence>
<comment type="similarity">
    <text evidence="3 15">Belongs to the anthranilate synthase component I family.</text>
</comment>
<evidence type="ECO:0000313" key="18">
    <source>
        <dbReference type="EMBL" id="MFC2924548.1"/>
    </source>
</evidence>
<evidence type="ECO:0000256" key="15">
    <source>
        <dbReference type="RuleBase" id="RU364045"/>
    </source>
</evidence>
<keyword evidence="8 15" id="KW-0479">Metal-binding</keyword>
<proteinExistence type="inferred from homology"/>
<dbReference type="Gene3D" id="3.60.120.10">
    <property type="entry name" value="Anthranilate synthase"/>
    <property type="match status" value="1"/>
</dbReference>
<evidence type="ECO:0000256" key="6">
    <source>
        <dbReference type="ARBA" id="ARBA00020653"/>
    </source>
</evidence>
<comment type="catalytic activity">
    <reaction evidence="14 15">
        <text>chorismate + L-glutamine = anthranilate + pyruvate + L-glutamate + H(+)</text>
        <dbReference type="Rhea" id="RHEA:21732"/>
        <dbReference type="ChEBI" id="CHEBI:15361"/>
        <dbReference type="ChEBI" id="CHEBI:15378"/>
        <dbReference type="ChEBI" id="CHEBI:16567"/>
        <dbReference type="ChEBI" id="CHEBI:29748"/>
        <dbReference type="ChEBI" id="CHEBI:29985"/>
        <dbReference type="ChEBI" id="CHEBI:58359"/>
        <dbReference type="EC" id="4.1.3.27"/>
    </reaction>
</comment>
<accession>A0ABV6ZT07</accession>
<evidence type="ECO:0000256" key="5">
    <source>
        <dbReference type="ARBA" id="ARBA00012266"/>
    </source>
</evidence>
<keyword evidence="19" id="KW-1185">Reference proteome</keyword>
<evidence type="ECO:0000256" key="2">
    <source>
        <dbReference type="ARBA" id="ARBA00004873"/>
    </source>
</evidence>
<dbReference type="Pfam" id="PF00425">
    <property type="entry name" value="Chorismate_bind"/>
    <property type="match status" value="1"/>
</dbReference>
<dbReference type="PANTHER" id="PTHR11236">
    <property type="entry name" value="AMINOBENZOATE/ANTHRANILATE SYNTHASE"/>
    <property type="match status" value="1"/>
</dbReference>
<comment type="function">
    <text evidence="13 15">Part of a heterotetrameric complex that catalyzes the two-step biosynthesis of anthranilate, an intermediate in the biosynthesis of L-tryptophan. In the first step, the glutamine-binding beta subunit (TrpG) of anthranilate synthase (AS) provides the glutamine amidotransferase activity which generates ammonia as a substrate that, along with chorismate, is used in the second step, catalyzed by the large alpha subunit of AS (TrpE) to produce anthranilate. In the absence of TrpG, TrpE can synthesize anthranilate directly from chorismate and high concentrations of ammonia.</text>
</comment>
<evidence type="ECO:0000259" key="16">
    <source>
        <dbReference type="Pfam" id="PF00425"/>
    </source>
</evidence>
<dbReference type="GO" id="GO:0004049">
    <property type="term" value="F:anthranilate synthase activity"/>
    <property type="evidence" value="ECO:0007669"/>
    <property type="project" value="UniProtKB-EC"/>
</dbReference>
<dbReference type="Proteomes" id="UP001595379">
    <property type="component" value="Unassembled WGS sequence"/>
</dbReference>
<sequence>MERFPSREDFARAFERGETVLAGARRIDDLLTPVGAFMALAKGRPDAYLLESVEGGAWRGRFSAIGFDPDFRWELRDGVPFVQHGEDNPVQDGDNPLASLRRAIAAMRIDLPEGTPPIAAGLFGYLGYDLIRAVERLPGNAPDPLGLPDGVLIRPRVVVVFDALYQQITAYTPVRPGAAVDADTAWLDAQDRLGRVMTALDAGAPAHGPAAAPPAEVEARASMVPADFHAMVERIRAHIRAGDIFQGVASQRFTLPFNHDPLAFYRSLRRLNPSPFLFLFQFDGFAIAGSSPEILVRLRDGTVTVRPIAGTRKRGANPAEDDALEADLLADPKERAEHLMLLDLGRNDVGRVAKAGSVRITDREVVERYSHVMHIVSNVEGELADGEDAVSALLAGFPAGTVSGAPKVRAMEILDDLEPHRRGVYAGAVGYFSANGDMDTCIALRTGVLKDGQLHIQAGAGVVLDSDPESERQETENKARALVRAAGEAWRFA</sequence>
<feature type="domain" description="Chorismate-utilising enzyme C-terminal" evidence="16">
    <location>
        <begin position="226"/>
        <end position="478"/>
    </location>
</feature>
<evidence type="ECO:0000313" key="19">
    <source>
        <dbReference type="Proteomes" id="UP001595379"/>
    </source>
</evidence>
<feature type="domain" description="Anthranilate synthase component I N-terminal" evidence="17">
    <location>
        <begin position="29"/>
        <end position="169"/>
    </location>
</feature>
<gene>
    <name evidence="15 18" type="primary">trpE</name>
    <name evidence="18" type="ORF">ACFOOR_00345</name>
</gene>
<evidence type="ECO:0000256" key="12">
    <source>
        <dbReference type="ARBA" id="ARBA00023239"/>
    </source>
</evidence>
<dbReference type="Pfam" id="PF04715">
    <property type="entry name" value="Anth_synt_I_N"/>
    <property type="match status" value="1"/>
</dbReference>
<dbReference type="InterPro" id="IPR019999">
    <property type="entry name" value="Anth_synth_I-like"/>
</dbReference>
<reference evidence="19" key="1">
    <citation type="journal article" date="2019" name="Int. J. Syst. Evol. Microbiol.">
        <title>The Global Catalogue of Microorganisms (GCM) 10K type strain sequencing project: providing services to taxonomists for standard genome sequencing and annotation.</title>
        <authorList>
            <consortium name="The Broad Institute Genomics Platform"/>
            <consortium name="The Broad Institute Genome Sequencing Center for Infectious Disease"/>
            <person name="Wu L."/>
            <person name="Ma J."/>
        </authorList>
    </citation>
    <scope>NUCLEOTIDE SEQUENCE [LARGE SCALE GENOMIC DNA]</scope>
    <source>
        <strain evidence="19">KCTC 52487</strain>
    </source>
</reference>
<name>A0ABV6ZT07_9PROT</name>
<dbReference type="NCBIfam" id="TIGR00564">
    <property type="entry name" value="trpE_most"/>
    <property type="match status" value="1"/>
</dbReference>
<dbReference type="PRINTS" id="PR00095">
    <property type="entry name" value="ANTSNTHASEI"/>
</dbReference>
<dbReference type="PANTHER" id="PTHR11236:SF48">
    <property type="entry name" value="ISOCHORISMATE SYNTHASE MENF"/>
    <property type="match status" value="1"/>
</dbReference>
<comment type="subunit">
    <text evidence="4 15">Heterotetramer consisting of two non-identical subunits: a beta subunit (TrpG) and a large alpha subunit (TrpE).</text>
</comment>
<keyword evidence="11 15" id="KW-0057">Aromatic amino acid biosynthesis</keyword>
<keyword evidence="12 15" id="KW-0456">Lyase</keyword>
<evidence type="ECO:0000256" key="8">
    <source>
        <dbReference type="ARBA" id="ARBA00022723"/>
    </source>
</evidence>
<evidence type="ECO:0000256" key="10">
    <source>
        <dbReference type="ARBA" id="ARBA00022842"/>
    </source>
</evidence>
<evidence type="ECO:0000256" key="11">
    <source>
        <dbReference type="ARBA" id="ARBA00023141"/>
    </source>
</evidence>
<keyword evidence="7 15" id="KW-0028">Amino-acid biosynthesis</keyword>
<dbReference type="InterPro" id="IPR005801">
    <property type="entry name" value="ADC_synthase"/>
</dbReference>
<evidence type="ECO:0000259" key="17">
    <source>
        <dbReference type="Pfam" id="PF04715"/>
    </source>
</evidence>
<dbReference type="InterPro" id="IPR006805">
    <property type="entry name" value="Anth_synth_I_N"/>
</dbReference>
<dbReference type="SUPFAM" id="SSF56322">
    <property type="entry name" value="ADC synthase"/>
    <property type="match status" value="1"/>
</dbReference>
<evidence type="ECO:0000256" key="7">
    <source>
        <dbReference type="ARBA" id="ARBA00022605"/>
    </source>
</evidence>
<comment type="cofactor">
    <cofactor evidence="1 15">
        <name>Mg(2+)</name>
        <dbReference type="ChEBI" id="CHEBI:18420"/>
    </cofactor>
</comment>
<evidence type="ECO:0000256" key="4">
    <source>
        <dbReference type="ARBA" id="ARBA00011575"/>
    </source>
</evidence>
<protein>
    <recommendedName>
        <fullName evidence="6 15">Anthranilate synthase component 1</fullName>
        <ecNumber evidence="5 15">4.1.3.27</ecNumber>
    </recommendedName>
</protein>
<keyword evidence="9 15" id="KW-0822">Tryptophan biosynthesis</keyword>
<evidence type="ECO:0000256" key="1">
    <source>
        <dbReference type="ARBA" id="ARBA00001946"/>
    </source>
</evidence>
<dbReference type="InterPro" id="IPR015890">
    <property type="entry name" value="Chorismate_C"/>
</dbReference>